<comment type="subcellular location">
    <subcellularLocation>
        <location evidence="2">Nucleus</location>
    </subcellularLocation>
</comment>
<evidence type="ECO:0000259" key="10">
    <source>
        <dbReference type="Pfam" id="PF13359"/>
    </source>
</evidence>
<dbReference type="PANTHER" id="PTHR22930">
    <property type="match status" value="1"/>
</dbReference>
<dbReference type="AlphaFoldDB" id="A0AAV8EUS5"/>
<evidence type="ECO:0000256" key="8">
    <source>
        <dbReference type="SAM" id="MobiDB-lite"/>
    </source>
</evidence>
<dbReference type="InterPro" id="IPR058353">
    <property type="entry name" value="DUF8040"/>
</dbReference>
<reference evidence="12" key="1">
    <citation type="submission" date="2022-08" db="EMBL/GenBank/DDBJ databases">
        <authorList>
            <person name="Marques A."/>
        </authorList>
    </citation>
    <scope>NUCLEOTIDE SEQUENCE</scope>
    <source>
        <strain evidence="12">RhyPub2mFocal</strain>
        <tissue evidence="12">Leaves</tissue>
    </source>
</reference>
<evidence type="ECO:0000259" key="11">
    <source>
        <dbReference type="Pfam" id="PF26138"/>
    </source>
</evidence>
<name>A0AAV8EUS5_9POAL</name>
<dbReference type="GO" id="GO:0005634">
    <property type="term" value="C:nucleus"/>
    <property type="evidence" value="ECO:0007669"/>
    <property type="project" value="UniProtKB-SubCell"/>
</dbReference>
<keyword evidence="9" id="KW-0472">Membrane</keyword>
<evidence type="ECO:0000256" key="4">
    <source>
        <dbReference type="ARBA" id="ARBA00022722"/>
    </source>
</evidence>
<keyword evidence="9" id="KW-0812">Transmembrane</keyword>
<evidence type="ECO:0000256" key="9">
    <source>
        <dbReference type="SAM" id="Phobius"/>
    </source>
</evidence>
<dbReference type="InterPro" id="IPR027806">
    <property type="entry name" value="HARBI1_dom"/>
</dbReference>
<keyword evidence="7" id="KW-0539">Nucleus</keyword>
<dbReference type="EMBL" id="JAMFTS010000002">
    <property type="protein sequence ID" value="KAJ4784933.1"/>
    <property type="molecule type" value="Genomic_DNA"/>
</dbReference>
<dbReference type="PANTHER" id="PTHR22930:SF268">
    <property type="entry name" value="NUCLEASE HARBI1"/>
    <property type="match status" value="1"/>
</dbReference>
<protein>
    <submittedName>
        <fullName evidence="12">Nuclease</fullName>
    </submittedName>
</protein>
<evidence type="ECO:0000313" key="13">
    <source>
        <dbReference type="Proteomes" id="UP001140206"/>
    </source>
</evidence>
<keyword evidence="9" id="KW-1133">Transmembrane helix</keyword>
<keyword evidence="5" id="KW-0479">Metal-binding</keyword>
<dbReference type="InterPro" id="IPR045249">
    <property type="entry name" value="HARBI1-like"/>
</dbReference>
<keyword evidence="13" id="KW-1185">Reference proteome</keyword>
<organism evidence="12 13">
    <name type="scientific">Rhynchospora pubera</name>
    <dbReference type="NCBI Taxonomy" id="906938"/>
    <lineage>
        <taxon>Eukaryota</taxon>
        <taxon>Viridiplantae</taxon>
        <taxon>Streptophyta</taxon>
        <taxon>Embryophyta</taxon>
        <taxon>Tracheophyta</taxon>
        <taxon>Spermatophyta</taxon>
        <taxon>Magnoliopsida</taxon>
        <taxon>Liliopsida</taxon>
        <taxon>Poales</taxon>
        <taxon>Cyperaceae</taxon>
        <taxon>Cyperoideae</taxon>
        <taxon>Rhynchosporeae</taxon>
        <taxon>Rhynchospora</taxon>
    </lineage>
</organism>
<dbReference type="GO" id="GO:0016787">
    <property type="term" value="F:hydrolase activity"/>
    <property type="evidence" value="ECO:0007669"/>
    <property type="project" value="UniProtKB-KW"/>
</dbReference>
<dbReference type="Pfam" id="PF13359">
    <property type="entry name" value="DDE_Tnp_4"/>
    <property type="match status" value="1"/>
</dbReference>
<feature type="region of interest" description="Disordered" evidence="8">
    <location>
        <begin position="360"/>
        <end position="381"/>
    </location>
</feature>
<dbReference type="Pfam" id="PF26138">
    <property type="entry name" value="DUF8040"/>
    <property type="match status" value="1"/>
</dbReference>
<sequence>MDQLQNNRLYVLRRLHYLALLYFFMHLLWVMFQLANETIKDIEREIKAERDRQRDKLLYRLIHSGQCHNIVRMDARSFLNLCHVLEDKGGLVPSKQVGIHELVARFLYTISHNEKHRPTVFFFERGRATISRDFHKVMNSIIELEEEYLKQPDGSTVPPEIFLNDKFFPYFKDCVGAIDCTHIRAKVESKIATRYRGRKDNPTMNVLAACTFDLKFTYILVGCEGTASDSRIITNALSRRYPLKIPEGKFYLVDAGFMIRSTFITPYREERYHLKEYSRSNPPQTERELFNLRHSSLRNAIERCFGVLKKRFPIIRSTTEPHYSTDTLKKIILSCCILHNYLVDKDTDLPAMLAEVDAENENRESRCPNRPANRAEEVDKRRGEAMRNVMANNMWRNYTSRNLC</sequence>
<comment type="similarity">
    <text evidence="3">Belongs to the HARBI1 family.</text>
</comment>
<comment type="caution">
    <text evidence="12">The sequence shown here is derived from an EMBL/GenBank/DDBJ whole genome shotgun (WGS) entry which is preliminary data.</text>
</comment>
<evidence type="ECO:0000256" key="1">
    <source>
        <dbReference type="ARBA" id="ARBA00001968"/>
    </source>
</evidence>
<feature type="transmembrane region" description="Helical" evidence="9">
    <location>
        <begin position="15"/>
        <end position="35"/>
    </location>
</feature>
<evidence type="ECO:0000313" key="12">
    <source>
        <dbReference type="EMBL" id="KAJ4784933.1"/>
    </source>
</evidence>
<accession>A0AAV8EUS5</accession>
<evidence type="ECO:0000256" key="5">
    <source>
        <dbReference type="ARBA" id="ARBA00022723"/>
    </source>
</evidence>
<evidence type="ECO:0000256" key="7">
    <source>
        <dbReference type="ARBA" id="ARBA00023242"/>
    </source>
</evidence>
<keyword evidence="4" id="KW-0540">Nuclease</keyword>
<evidence type="ECO:0000256" key="6">
    <source>
        <dbReference type="ARBA" id="ARBA00022801"/>
    </source>
</evidence>
<evidence type="ECO:0000256" key="3">
    <source>
        <dbReference type="ARBA" id="ARBA00006958"/>
    </source>
</evidence>
<dbReference type="GO" id="GO:0046872">
    <property type="term" value="F:metal ion binding"/>
    <property type="evidence" value="ECO:0007669"/>
    <property type="project" value="UniProtKB-KW"/>
</dbReference>
<proteinExistence type="inferred from homology"/>
<gene>
    <name evidence="12" type="ORF">LUZ62_036179</name>
</gene>
<feature type="domain" description="DDE Tnp4" evidence="10">
    <location>
        <begin position="178"/>
        <end position="340"/>
    </location>
</feature>
<dbReference type="Proteomes" id="UP001140206">
    <property type="component" value="Chromosome 2"/>
</dbReference>
<evidence type="ECO:0000256" key="2">
    <source>
        <dbReference type="ARBA" id="ARBA00004123"/>
    </source>
</evidence>
<comment type="cofactor">
    <cofactor evidence="1">
        <name>a divalent metal cation</name>
        <dbReference type="ChEBI" id="CHEBI:60240"/>
    </cofactor>
</comment>
<keyword evidence="6" id="KW-0378">Hydrolase</keyword>
<feature type="domain" description="DUF8040" evidence="11">
    <location>
        <begin position="63"/>
        <end position="142"/>
    </location>
</feature>
<dbReference type="GO" id="GO:0004518">
    <property type="term" value="F:nuclease activity"/>
    <property type="evidence" value="ECO:0007669"/>
    <property type="project" value="UniProtKB-KW"/>
</dbReference>